<evidence type="ECO:0000256" key="2">
    <source>
        <dbReference type="ARBA" id="ARBA00022801"/>
    </source>
</evidence>
<accession>A0A8H5WIS5</accession>
<dbReference type="GO" id="GO:0006508">
    <property type="term" value="P:proteolysis"/>
    <property type="evidence" value="ECO:0007669"/>
    <property type="project" value="InterPro"/>
</dbReference>
<dbReference type="SUPFAM" id="SSF82171">
    <property type="entry name" value="DPP6 N-terminal domain-like"/>
    <property type="match status" value="1"/>
</dbReference>
<gene>
    <name evidence="7" type="ORF">FHETE_7175</name>
</gene>
<dbReference type="InterPro" id="IPR029058">
    <property type="entry name" value="AB_hydrolase_fold"/>
</dbReference>
<dbReference type="PANTHER" id="PTHR42776:SF27">
    <property type="entry name" value="DIPEPTIDYL PEPTIDASE FAMILY MEMBER 6"/>
    <property type="match status" value="1"/>
</dbReference>
<name>A0A8H5WIS5_FUSHE</name>
<evidence type="ECO:0000256" key="5">
    <source>
        <dbReference type="SAM" id="MobiDB-lite"/>
    </source>
</evidence>
<feature type="region of interest" description="Disordered" evidence="5">
    <location>
        <begin position="134"/>
        <end position="162"/>
    </location>
</feature>
<evidence type="ECO:0000256" key="1">
    <source>
        <dbReference type="ARBA" id="ARBA00010040"/>
    </source>
</evidence>
<dbReference type="Pfam" id="PF07676">
    <property type="entry name" value="PD40"/>
    <property type="match status" value="2"/>
</dbReference>
<dbReference type="AlphaFoldDB" id="A0A8H5WIS5"/>
<dbReference type="PANTHER" id="PTHR42776">
    <property type="entry name" value="SERINE PEPTIDASE S9 FAMILY MEMBER"/>
    <property type="match status" value="1"/>
</dbReference>
<feature type="compositionally biased region" description="Basic and acidic residues" evidence="5">
    <location>
        <begin position="143"/>
        <end position="156"/>
    </location>
</feature>
<evidence type="ECO:0000256" key="3">
    <source>
        <dbReference type="ARBA" id="ARBA00022825"/>
    </source>
</evidence>
<keyword evidence="3" id="KW-0720">Serine protease</keyword>
<dbReference type="Gene3D" id="3.40.50.1820">
    <property type="entry name" value="alpha/beta hydrolase"/>
    <property type="match status" value="1"/>
</dbReference>
<comment type="similarity">
    <text evidence="1">Belongs to the peptidase S9C family.</text>
</comment>
<keyword evidence="8" id="KW-1185">Reference proteome</keyword>
<dbReference type="InterPro" id="IPR011659">
    <property type="entry name" value="WD40"/>
</dbReference>
<dbReference type="SUPFAM" id="SSF53474">
    <property type="entry name" value="alpha/beta-Hydrolases"/>
    <property type="match status" value="1"/>
</dbReference>
<keyword evidence="3" id="KW-0645">Protease</keyword>
<dbReference type="InterPro" id="IPR001375">
    <property type="entry name" value="Peptidase_S9_cat"/>
</dbReference>
<proteinExistence type="inferred from homology"/>
<dbReference type="Gene3D" id="2.120.10.30">
    <property type="entry name" value="TolB, C-terminal domain"/>
    <property type="match status" value="2"/>
</dbReference>
<sequence length="683" mass="74689">MAESTNKSSFNRDLAQAICDLEVPKRVKISPDGQKVLYSTTLLASQRKAKNPVSTLWLASSTEANSSRKLTSGLFDDNTPTWHPDGKQVAFLSDRAKAGESSAIWLMRLDGGDAVPVTSTDNAEGIETFAFSPSGDTIAYVSPDEKSQDQKDKDEKDEPDADVWGEKWEFARLRLVDVATHETKVLVQGDQHVGEIAWSPDGKSLAFFTTENPEIEEALLTGTTISTINVESGKVDKLCTVNNEPYSLTWAPDGHIYFITGTPSDRDLGGRSVYKVDLTTASPDFVKVACGESDDAEGLLVTGDKLLVNRGVRFVNIISELNREDIFTEGEELWVWDVYINPDTGKTLLAASLSDSNTPYDVFVMEAGKDRIKLSNHGKPLENQSFGTCTFLTCQSADGEVELDGLYLTPTSKVVSNGKAAGPLPTFVLIHGGPTGRDCDSFDASGFNWAPYLLSQGYGVLMPEYRGSSGRGEKFAMYSMGGQGKYDYADVISITDNAIKKGFADPKKLIVGGWSQGGLITYLCGVRNGLHGLGWRFNAGIAGAGICDIESQALTADLGSTFEAELAGDQSIWNLNKDNIARRQGSAIWEVFGAVEHTRRTGEPVIPPMLILHGEDDVRCPFSQAQGFRRALRAHGLPYEFVKYPGEEHSIEQQRFWIDMLERVSRWCDLHIGPGLETDLAIR</sequence>
<comment type="caution">
    <text evidence="7">The sequence shown here is derived from an EMBL/GenBank/DDBJ whole genome shotgun (WGS) entry which is preliminary data.</text>
</comment>
<dbReference type="EMBL" id="JAAGWQ010000135">
    <property type="protein sequence ID" value="KAF5664292.1"/>
    <property type="molecule type" value="Genomic_DNA"/>
</dbReference>
<protein>
    <recommendedName>
        <fullName evidence="4">Dipeptidyl-peptidase V</fullName>
    </recommendedName>
</protein>
<evidence type="ECO:0000313" key="7">
    <source>
        <dbReference type="EMBL" id="KAF5664292.1"/>
    </source>
</evidence>
<organism evidence="7 8">
    <name type="scientific">Fusarium heterosporum</name>
    <dbReference type="NCBI Taxonomy" id="42747"/>
    <lineage>
        <taxon>Eukaryota</taxon>
        <taxon>Fungi</taxon>
        <taxon>Dikarya</taxon>
        <taxon>Ascomycota</taxon>
        <taxon>Pezizomycotina</taxon>
        <taxon>Sordariomycetes</taxon>
        <taxon>Hypocreomycetidae</taxon>
        <taxon>Hypocreales</taxon>
        <taxon>Nectriaceae</taxon>
        <taxon>Fusarium</taxon>
        <taxon>Fusarium heterosporum species complex</taxon>
    </lineage>
</organism>
<dbReference type="GO" id="GO:0004252">
    <property type="term" value="F:serine-type endopeptidase activity"/>
    <property type="evidence" value="ECO:0007669"/>
    <property type="project" value="TreeGrafter"/>
</dbReference>
<evidence type="ECO:0000259" key="6">
    <source>
        <dbReference type="Pfam" id="PF00326"/>
    </source>
</evidence>
<keyword evidence="2" id="KW-0378">Hydrolase</keyword>
<dbReference type="InterPro" id="IPR011042">
    <property type="entry name" value="6-blade_b-propeller_TolB-like"/>
</dbReference>
<dbReference type="OrthoDB" id="43744at2759"/>
<reference evidence="7 8" key="1">
    <citation type="submission" date="2020-05" db="EMBL/GenBank/DDBJ databases">
        <title>Identification and distribution of gene clusters putatively required for synthesis of sphingolipid metabolism inhibitors in phylogenetically diverse species of the filamentous fungus Fusarium.</title>
        <authorList>
            <person name="Kim H.-S."/>
            <person name="Busman M."/>
            <person name="Brown D.W."/>
            <person name="Divon H."/>
            <person name="Uhlig S."/>
            <person name="Proctor R.H."/>
        </authorList>
    </citation>
    <scope>NUCLEOTIDE SEQUENCE [LARGE SCALE GENOMIC DNA]</scope>
    <source>
        <strain evidence="7 8">NRRL 20693</strain>
    </source>
</reference>
<feature type="domain" description="Peptidase S9 prolyl oligopeptidase catalytic" evidence="6">
    <location>
        <begin position="447"/>
        <end position="673"/>
    </location>
</feature>
<dbReference type="Pfam" id="PF00326">
    <property type="entry name" value="Peptidase_S9"/>
    <property type="match status" value="1"/>
</dbReference>
<evidence type="ECO:0000256" key="4">
    <source>
        <dbReference type="ARBA" id="ARBA00032829"/>
    </source>
</evidence>
<dbReference type="Proteomes" id="UP000567885">
    <property type="component" value="Unassembled WGS sequence"/>
</dbReference>
<evidence type="ECO:0000313" key="8">
    <source>
        <dbReference type="Proteomes" id="UP000567885"/>
    </source>
</evidence>